<accession>A0ABD1N164</accession>
<sequence>MGPRTRGELIVICAPLIFSLLRVESESLEFLSETDTETATFRASVVGVS</sequence>
<keyword evidence="3" id="KW-1185">Reference proteome</keyword>
<feature type="chain" id="PRO_5044812218" evidence="1">
    <location>
        <begin position="26"/>
        <end position="49"/>
    </location>
</feature>
<feature type="signal peptide" evidence="1">
    <location>
        <begin position="1"/>
        <end position="25"/>
    </location>
</feature>
<evidence type="ECO:0000313" key="3">
    <source>
        <dbReference type="Proteomes" id="UP001603857"/>
    </source>
</evidence>
<organism evidence="2 3">
    <name type="scientific">Flemingia macrophylla</name>
    <dbReference type="NCBI Taxonomy" id="520843"/>
    <lineage>
        <taxon>Eukaryota</taxon>
        <taxon>Viridiplantae</taxon>
        <taxon>Streptophyta</taxon>
        <taxon>Embryophyta</taxon>
        <taxon>Tracheophyta</taxon>
        <taxon>Spermatophyta</taxon>
        <taxon>Magnoliopsida</taxon>
        <taxon>eudicotyledons</taxon>
        <taxon>Gunneridae</taxon>
        <taxon>Pentapetalae</taxon>
        <taxon>rosids</taxon>
        <taxon>fabids</taxon>
        <taxon>Fabales</taxon>
        <taxon>Fabaceae</taxon>
        <taxon>Papilionoideae</taxon>
        <taxon>50 kb inversion clade</taxon>
        <taxon>NPAAA clade</taxon>
        <taxon>indigoferoid/millettioid clade</taxon>
        <taxon>Phaseoleae</taxon>
        <taxon>Flemingia</taxon>
    </lineage>
</organism>
<dbReference type="EMBL" id="JBGMDY010000003">
    <property type="protein sequence ID" value="KAL2341789.1"/>
    <property type="molecule type" value="Genomic_DNA"/>
</dbReference>
<gene>
    <name evidence="2" type="ORF">Fmac_009729</name>
</gene>
<evidence type="ECO:0000313" key="2">
    <source>
        <dbReference type="EMBL" id="KAL2341789.1"/>
    </source>
</evidence>
<dbReference type="Proteomes" id="UP001603857">
    <property type="component" value="Unassembled WGS sequence"/>
</dbReference>
<name>A0ABD1N164_9FABA</name>
<comment type="caution">
    <text evidence="2">The sequence shown here is derived from an EMBL/GenBank/DDBJ whole genome shotgun (WGS) entry which is preliminary data.</text>
</comment>
<keyword evidence="1" id="KW-0732">Signal</keyword>
<proteinExistence type="predicted"/>
<dbReference type="AlphaFoldDB" id="A0ABD1N164"/>
<reference evidence="2 3" key="1">
    <citation type="submission" date="2024-08" db="EMBL/GenBank/DDBJ databases">
        <title>Insights into the chromosomal genome structure of Flemingia macrophylla.</title>
        <authorList>
            <person name="Ding Y."/>
            <person name="Zhao Y."/>
            <person name="Bi W."/>
            <person name="Wu M."/>
            <person name="Zhao G."/>
            <person name="Gong Y."/>
            <person name="Li W."/>
            <person name="Zhang P."/>
        </authorList>
    </citation>
    <scope>NUCLEOTIDE SEQUENCE [LARGE SCALE GENOMIC DNA]</scope>
    <source>
        <strain evidence="2">DYQJB</strain>
        <tissue evidence="2">Leaf</tissue>
    </source>
</reference>
<protein>
    <submittedName>
        <fullName evidence="2">Uncharacterized protein</fullName>
    </submittedName>
</protein>
<evidence type="ECO:0000256" key="1">
    <source>
        <dbReference type="SAM" id="SignalP"/>
    </source>
</evidence>